<dbReference type="InterPro" id="IPR001650">
    <property type="entry name" value="Helicase_C-like"/>
</dbReference>
<keyword evidence="2" id="KW-0479">Metal-binding</keyword>
<keyword evidence="17" id="KW-1185">Reference proteome</keyword>
<dbReference type="InterPro" id="IPR004589">
    <property type="entry name" value="DNA_helicase_ATP-dep_RecQ"/>
</dbReference>
<keyword evidence="3" id="KW-0547">Nucleotide-binding</keyword>
<evidence type="ECO:0000259" key="14">
    <source>
        <dbReference type="PROSITE" id="PS51192"/>
    </source>
</evidence>
<evidence type="ECO:0000256" key="1">
    <source>
        <dbReference type="ARBA" id="ARBA00005446"/>
    </source>
</evidence>
<comment type="caution">
    <text evidence="16">The sequence shown here is derived from an EMBL/GenBank/DDBJ whole genome shotgun (WGS) entry which is preliminary data.</text>
</comment>
<dbReference type="GO" id="GO:0030894">
    <property type="term" value="C:replisome"/>
    <property type="evidence" value="ECO:0007669"/>
    <property type="project" value="TreeGrafter"/>
</dbReference>
<dbReference type="PROSITE" id="PS51192">
    <property type="entry name" value="HELICASE_ATP_BIND_1"/>
    <property type="match status" value="1"/>
</dbReference>
<dbReference type="InterPro" id="IPR032284">
    <property type="entry name" value="RecQ_Zn-bd"/>
</dbReference>
<dbReference type="Gene3D" id="3.40.50.300">
    <property type="entry name" value="P-loop containing nucleotide triphosphate hydrolases"/>
    <property type="match status" value="2"/>
</dbReference>
<dbReference type="GO" id="GO:0043138">
    <property type="term" value="F:3'-5' DNA helicase activity"/>
    <property type="evidence" value="ECO:0007669"/>
    <property type="project" value="UniProtKB-EC"/>
</dbReference>
<dbReference type="PROSITE" id="PS00690">
    <property type="entry name" value="DEAH_ATP_HELICASE"/>
    <property type="match status" value="1"/>
</dbReference>
<dbReference type="PROSITE" id="PS51194">
    <property type="entry name" value="HELICASE_CTER"/>
    <property type="match status" value="1"/>
</dbReference>
<dbReference type="GO" id="GO:0046872">
    <property type="term" value="F:metal ion binding"/>
    <property type="evidence" value="ECO:0007669"/>
    <property type="project" value="UniProtKB-KW"/>
</dbReference>
<dbReference type="GO" id="GO:0016787">
    <property type="term" value="F:hydrolase activity"/>
    <property type="evidence" value="ECO:0007669"/>
    <property type="project" value="UniProtKB-KW"/>
</dbReference>
<evidence type="ECO:0000256" key="3">
    <source>
        <dbReference type="ARBA" id="ARBA00022741"/>
    </source>
</evidence>
<keyword evidence="5 16" id="KW-0347">Helicase</keyword>
<dbReference type="PANTHER" id="PTHR13710">
    <property type="entry name" value="DNA HELICASE RECQ FAMILY MEMBER"/>
    <property type="match status" value="1"/>
</dbReference>
<feature type="region of interest" description="Disordered" evidence="13">
    <location>
        <begin position="541"/>
        <end position="565"/>
    </location>
</feature>
<dbReference type="GO" id="GO:0005524">
    <property type="term" value="F:ATP binding"/>
    <property type="evidence" value="ECO:0007669"/>
    <property type="project" value="UniProtKB-KW"/>
</dbReference>
<dbReference type="GO" id="GO:0006310">
    <property type="term" value="P:DNA recombination"/>
    <property type="evidence" value="ECO:0007669"/>
    <property type="project" value="InterPro"/>
</dbReference>
<keyword evidence="7" id="KW-0238">DNA-binding</keyword>
<evidence type="ECO:0000259" key="15">
    <source>
        <dbReference type="PROSITE" id="PS51194"/>
    </source>
</evidence>
<dbReference type="InterPro" id="IPR011545">
    <property type="entry name" value="DEAD/DEAH_box_helicase_dom"/>
</dbReference>
<reference evidence="16" key="1">
    <citation type="submission" date="2020-12" db="EMBL/GenBank/DDBJ databases">
        <title>Genomic characterization of non-nitrogen-fixing Frankia strains.</title>
        <authorList>
            <person name="Carlos-Shanley C."/>
            <person name="Guerra T."/>
            <person name="Hahn D."/>
        </authorList>
    </citation>
    <scope>NUCLEOTIDE SEQUENCE</scope>
    <source>
        <strain evidence="16">CN6</strain>
    </source>
</reference>
<feature type="compositionally biased region" description="Low complexity" evidence="13">
    <location>
        <begin position="556"/>
        <end position="565"/>
    </location>
</feature>
<dbReference type="EC" id="5.6.2.4" evidence="10"/>
<dbReference type="InterPro" id="IPR002464">
    <property type="entry name" value="DNA/RNA_helicase_DEAH_CS"/>
</dbReference>
<dbReference type="InterPro" id="IPR014001">
    <property type="entry name" value="Helicase_ATP-bd"/>
</dbReference>
<keyword evidence="6" id="KW-0067">ATP-binding</keyword>
<dbReference type="Pfam" id="PF00270">
    <property type="entry name" value="DEAD"/>
    <property type="match status" value="1"/>
</dbReference>
<evidence type="ECO:0000256" key="13">
    <source>
        <dbReference type="SAM" id="MobiDB-lite"/>
    </source>
</evidence>
<comment type="similarity">
    <text evidence="1">Belongs to the helicase family. RecQ subfamily.</text>
</comment>
<dbReference type="SMART" id="SM00487">
    <property type="entry name" value="DEXDc"/>
    <property type="match status" value="1"/>
</dbReference>
<organism evidence="16 17">
    <name type="scientific">Frankia nepalensis</name>
    <dbReference type="NCBI Taxonomy" id="1836974"/>
    <lineage>
        <taxon>Bacteria</taxon>
        <taxon>Bacillati</taxon>
        <taxon>Actinomycetota</taxon>
        <taxon>Actinomycetes</taxon>
        <taxon>Frankiales</taxon>
        <taxon>Frankiaceae</taxon>
        <taxon>Frankia</taxon>
    </lineage>
</organism>
<evidence type="ECO:0000256" key="12">
    <source>
        <dbReference type="ARBA" id="ARBA00044550"/>
    </source>
</evidence>
<proteinExistence type="inferred from homology"/>
<sequence length="630" mass="66675">MKGWLSRLARRRSGAGRAGTTPRGVPAQRPAPARPPAPAAGDETDDLLDAVAAAAFGFGSLRPGQRAAMRAVVGRRDTLCVLPTGGGKSAVYQIPALLLHGPTIVVSPLIALQRDQVRGLTQRLGGLDGFVGDGGHAGGGTDAPRAAVAANSQTSARELAAAFGAIRHGTSEFLFLAPEQLAKPEIRALLREAAPSLFVVDEAHCISSWGHDFRPDYLRLGEVIDDLGHPTVIALTATAAPPVRREIADRLRMRDPAEIVAGFDRPNIHLTVRAFTDDAAKRQALVEYAAAEPKPGIVYAATRRATEQIADELSGLGLAVEPYHAGLGAARRRRTEAAFLDGGLDVVVATTAFGMGIDKPDARFVAHADVADSLDSYYQEIGRAGRDGAPARACLFFRPEDLGLRRFFVAGPPDPVDLRRIAVLMAHADGPIALARLAAEAGLTDSALLRLVDLLVDAGALTVGDDGAVEQRPDAPDPATAAARAAERAEARRTLDRSRIDEIRGYAETRACRRRYLLTYFGEPYDRDCGACDRCDAAQADAPAPRQETPRDRAAPADASPAEATQAAVFPVGTKVRHEKWGAGQVVRHEGDRVTVLFDDTGYRTLALAAVLSRGLLTPLDQHGDGSGSG</sequence>
<dbReference type="Pfam" id="PF16124">
    <property type="entry name" value="RecQ_Zn_bind"/>
    <property type="match status" value="1"/>
</dbReference>
<dbReference type="NCBIfam" id="TIGR00614">
    <property type="entry name" value="recQ_fam"/>
    <property type="match status" value="1"/>
</dbReference>
<evidence type="ECO:0000256" key="10">
    <source>
        <dbReference type="ARBA" id="ARBA00034808"/>
    </source>
</evidence>
<dbReference type="RefSeq" id="WP_203010268.1">
    <property type="nucleotide sequence ID" value="NZ_JADWYW010000907.1"/>
</dbReference>
<evidence type="ECO:0000256" key="8">
    <source>
        <dbReference type="ARBA" id="ARBA00023235"/>
    </source>
</evidence>
<dbReference type="Pfam" id="PF00271">
    <property type="entry name" value="Helicase_C"/>
    <property type="match status" value="1"/>
</dbReference>
<dbReference type="GO" id="GO:0006281">
    <property type="term" value="P:DNA repair"/>
    <property type="evidence" value="ECO:0007669"/>
    <property type="project" value="TreeGrafter"/>
</dbReference>
<dbReference type="GO" id="GO:0005737">
    <property type="term" value="C:cytoplasm"/>
    <property type="evidence" value="ECO:0007669"/>
    <property type="project" value="TreeGrafter"/>
</dbReference>
<keyword evidence="8" id="KW-0413">Isomerase</keyword>
<comment type="catalytic activity">
    <reaction evidence="9">
        <text>Couples ATP hydrolysis with the unwinding of duplex DNA by translocating in the 3'-5' direction.</text>
        <dbReference type="EC" id="5.6.2.4"/>
    </reaction>
</comment>
<feature type="domain" description="Helicase C-terminal" evidence="15">
    <location>
        <begin position="280"/>
        <end position="438"/>
    </location>
</feature>
<protein>
    <recommendedName>
        <fullName evidence="11">ATP-dependent DNA helicase RecQ</fullName>
        <ecNumber evidence="10">5.6.2.4</ecNumber>
    </recommendedName>
    <alternativeName>
        <fullName evidence="12">DNA 3'-5' helicase RecQ</fullName>
    </alternativeName>
</protein>
<evidence type="ECO:0000256" key="5">
    <source>
        <dbReference type="ARBA" id="ARBA00022806"/>
    </source>
</evidence>
<name>A0A937UU93_9ACTN</name>
<accession>A0A937UU93</accession>
<dbReference type="PANTHER" id="PTHR13710:SF105">
    <property type="entry name" value="ATP-DEPENDENT DNA HELICASE Q1"/>
    <property type="match status" value="1"/>
</dbReference>
<evidence type="ECO:0000256" key="11">
    <source>
        <dbReference type="ARBA" id="ARBA00044535"/>
    </source>
</evidence>
<evidence type="ECO:0000313" key="16">
    <source>
        <dbReference type="EMBL" id="MBL7630886.1"/>
    </source>
</evidence>
<dbReference type="GO" id="GO:0009378">
    <property type="term" value="F:four-way junction helicase activity"/>
    <property type="evidence" value="ECO:0007669"/>
    <property type="project" value="TreeGrafter"/>
</dbReference>
<evidence type="ECO:0000256" key="6">
    <source>
        <dbReference type="ARBA" id="ARBA00022840"/>
    </source>
</evidence>
<dbReference type="EMBL" id="JAEACQ010000255">
    <property type="protein sequence ID" value="MBL7630886.1"/>
    <property type="molecule type" value="Genomic_DNA"/>
</dbReference>
<evidence type="ECO:0000313" key="17">
    <source>
        <dbReference type="Proteomes" id="UP000604475"/>
    </source>
</evidence>
<dbReference type="SUPFAM" id="SSF52540">
    <property type="entry name" value="P-loop containing nucleoside triphosphate hydrolases"/>
    <property type="match status" value="1"/>
</dbReference>
<dbReference type="AlphaFoldDB" id="A0A937UU93"/>
<gene>
    <name evidence="16" type="ORF">I7412_27735</name>
</gene>
<evidence type="ECO:0000256" key="7">
    <source>
        <dbReference type="ARBA" id="ARBA00023125"/>
    </source>
</evidence>
<evidence type="ECO:0000256" key="2">
    <source>
        <dbReference type="ARBA" id="ARBA00022723"/>
    </source>
</evidence>
<dbReference type="GO" id="GO:0003677">
    <property type="term" value="F:DNA binding"/>
    <property type="evidence" value="ECO:0007669"/>
    <property type="project" value="UniProtKB-KW"/>
</dbReference>
<feature type="region of interest" description="Disordered" evidence="13">
    <location>
        <begin position="1"/>
        <end position="43"/>
    </location>
</feature>
<evidence type="ECO:0000256" key="4">
    <source>
        <dbReference type="ARBA" id="ARBA00022801"/>
    </source>
</evidence>
<dbReference type="GO" id="GO:0043590">
    <property type="term" value="C:bacterial nucleoid"/>
    <property type="evidence" value="ECO:0007669"/>
    <property type="project" value="TreeGrafter"/>
</dbReference>
<dbReference type="InterPro" id="IPR027417">
    <property type="entry name" value="P-loop_NTPase"/>
</dbReference>
<evidence type="ECO:0000256" key="9">
    <source>
        <dbReference type="ARBA" id="ARBA00034617"/>
    </source>
</evidence>
<dbReference type="Proteomes" id="UP000604475">
    <property type="component" value="Unassembled WGS sequence"/>
</dbReference>
<keyword evidence="4" id="KW-0378">Hydrolase</keyword>
<feature type="domain" description="Helicase ATP-binding" evidence="14">
    <location>
        <begin position="69"/>
        <end position="257"/>
    </location>
</feature>
<dbReference type="CDD" id="cd17920">
    <property type="entry name" value="DEXHc_RecQ"/>
    <property type="match status" value="1"/>
</dbReference>
<dbReference type="SMART" id="SM00490">
    <property type="entry name" value="HELICc"/>
    <property type="match status" value="1"/>
</dbReference>